<keyword evidence="12" id="KW-1185">Reference proteome</keyword>
<evidence type="ECO:0000256" key="3">
    <source>
        <dbReference type="ARBA" id="ARBA00022723"/>
    </source>
</evidence>
<dbReference type="FunFam" id="2.102.10.10:FF:000009">
    <property type="entry name" value="Rieske Fe-S domain containing"/>
    <property type="match status" value="1"/>
</dbReference>
<dbReference type="Gene3D" id="2.102.10.10">
    <property type="entry name" value="Rieske [2Fe-2S] iron-sulphur domain"/>
    <property type="match status" value="1"/>
</dbReference>
<evidence type="ECO:0000256" key="2">
    <source>
        <dbReference type="ARBA" id="ARBA00022714"/>
    </source>
</evidence>
<dbReference type="Ensembl" id="ENSPCET00000018235.1">
    <property type="protein sequence ID" value="ENSPCEP00000017624.1"/>
    <property type="gene ID" value="ENSPCEG00000013822.1"/>
</dbReference>
<evidence type="ECO:0000259" key="10">
    <source>
        <dbReference type="PROSITE" id="PS51296"/>
    </source>
</evidence>
<name>A0A8C8VM27_9SAUR</name>
<evidence type="ECO:0000256" key="4">
    <source>
        <dbReference type="ARBA" id="ARBA00022737"/>
    </source>
</evidence>
<evidence type="ECO:0000256" key="6">
    <source>
        <dbReference type="ARBA" id="ARBA00023004"/>
    </source>
</evidence>
<dbReference type="PROSITE" id="PS51296">
    <property type="entry name" value="RIESKE"/>
    <property type="match status" value="1"/>
</dbReference>
<dbReference type="GO" id="GO:0051537">
    <property type="term" value="F:2 iron, 2 sulfur cluster binding"/>
    <property type="evidence" value="ECO:0007669"/>
    <property type="project" value="UniProtKB-KW"/>
</dbReference>
<keyword evidence="7" id="KW-0411">Iron-sulfur</keyword>
<protein>
    <recommendedName>
        <fullName evidence="9 10">Rieske domain-containing protein</fullName>
    </recommendedName>
</protein>
<comment type="cofactor">
    <cofactor evidence="8">
        <name>[2Fe-2S] cluster</name>
        <dbReference type="ChEBI" id="CHEBI:190135"/>
    </cofactor>
</comment>
<evidence type="ECO:0000313" key="11">
    <source>
        <dbReference type="Ensembl" id="ENSPCEP00000017624.1"/>
    </source>
</evidence>
<dbReference type="CDD" id="cd03467">
    <property type="entry name" value="Rieske"/>
    <property type="match status" value="1"/>
</dbReference>
<evidence type="ECO:0000256" key="5">
    <source>
        <dbReference type="ARBA" id="ARBA00022990"/>
    </source>
</evidence>
<dbReference type="PANTHER" id="PTHR21496:SF0">
    <property type="entry name" value="RIESKE DOMAIN-CONTAINING PROTEIN"/>
    <property type="match status" value="1"/>
</dbReference>
<proteinExistence type="predicted"/>
<keyword evidence="2" id="KW-0001">2Fe-2S</keyword>
<reference evidence="11" key="2">
    <citation type="submission" date="2025-09" db="UniProtKB">
        <authorList>
            <consortium name="Ensembl"/>
        </authorList>
    </citation>
    <scope>IDENTIFICATION</scope>
</reference>
<keyword evidence="6" id="KW-0408">Iron</keyword>
<dbReference type="InterPro" id="IPR054716">
    <property type="entry name" value="Sol_Rieske_ferrdox_dom"/>
</dbReference>
<feature type="domain" description="Rieske" evidence="10">
    <location>
        <begin position="19"/>
        <end position="132"/>
    </location>
</feature>
<dbReference type="Proteomes" id="UP000694393">
    <property type="component" value="Unplaced"/>
</dbReference>
<dbReference type="GO" id="GO:0046872">
    <property type="term" value="F:metal ion binding"/>
    <property type="evidence" value="ECO:0007669"/>
    <property type="project" value="UniProtKB-KW"/>
</dbReference>
<keyword evidence="1" id="KW-0597">Phosphoprotein</keyword>
<dbReference type="PANTHER" id="PTHR21496">
    <property type="entry name" value="FERREDOXIN-RELATED"/>
    <property type="match status" value="1"/>
</dbReference>
<sequence length="158" mass="17791">MDLHSSVKTADKKETDAPVCVGKEEDIKQSQRITASVHDREVVIFYYKGKFYAMDRRCYHAGGPLHLGEIEDINGQPCIICPWHKYKITLATGEGLYQAIIPTEASATPKWRSKGIKQRTHKVTVDNGSVYVTLSDLSVSCDSDYYADKHKKTVQVLK</sequence>
<keyword evidence="5" id="KW-0007">Acetylation</keyword>
<keyword evidence="4" id="KW-0677">Repeat</keyword>
<dbReference type="SUPFAM" id="SSF50022">
    <property type="entry name" value="ISP domain"/>
    <property type="match status" value="1"/>
</dbReference>
<dbReference type="AlphaFoldDB" id="A0A8C8VM27"/>
<accession>A0A8C8VM27</accession>
<evidence type="ECO:0000256" key="1">
    <source>
        <dbReference type="ARBA" id="ARBA00022553"/>
    </source>
</evidence>
<evidence type="ECO:0000256" key="8">
    <source>
        <dbReference type="ARBA" id="ARBA00034078"/>
    </source>
</evidence>
<organism evidence="11 12">
    <name type="scientific">Pelusios castaneus</name>
    <name type="common">West African mud turtle</name>
    <dbReference type="NCBI Taxonomy" id="367368"/>
    <lineage>
        <taxon>Eukaryota</taxon>
        <taxon>Metazoa</taxon>
        <taxon>Chordata</taxon>
        <taxon>Craniata</taxon>
        <taxon>Vertebrata</taxon>
        <taxon>Euteleostomi</taxon>
        <taxon>Archelosauria</taxon>
        <taxon>Testudinata</taxon>
        <taxon>Testudines</taxon>
        <taxon>Pleurodira</taxon>
        <taxon>Pelomedusidae</taxon>
        <taxon>Pelusios</taxon>
    </lineage>
</organism>
<evidence type="ECO:0000256" key="9">
    <source>
        <dbReference type="ARBA" id="ARBA00071952"/>
    </source>
</evidence>
<keyword evidence="3" id="KW-0479">Metal-binding</keyword>
<reference evidence="11" key="1">
    <citation type="submission" date="2025-08" db="UniProtKB">
        <authorList>
            <consortium name="Ensembl"/>
        </authorList>
    </citation>
    <scope>IDENTIFICATION</scope>
</reference>
<evidence type="ECO:0000256" key="7">
    <source>
        <dbReference type="ARBA" id="ARBA00023014"/>
    </source>
</evidence>
<dbReference type="Pfam" id="PF22543">
    <property type="entry name" value="Rieske_4"/>
    <property type="match status" value="1"/>
</dbReference>
<dbReference type="InterPro" id="IPR017941">
    <property type="entry name" value="Rieske_2Fe-2S"/>
</dbReference>
<evidence type="ECO:0000313" key="12">
    <source>
        <dbReference type="Proteomes" id="UP000694393"/>
    </source>
</evidence>
<dbReference type="InterPro" id="IPR036922">
    <property type="entry name" value="Rieske_2Fe-2S_sf"/>
</dbReference>